<feature type="compositionally biased region" description="Basic residues" evidence="1">
    <location>
        <begin position="171"/>
        <end position="181"/>
    </location>
</feature>
<sequence>MTGGSVDGARLTTIVMHLRATFHELGVARLLTHGGWDEVASSVKVWVYHLMRLLCPEVQFCQGNWKTDYLCRAVLSGWWQNHGHKFVPIHNDTTSVKNEETPSSSPNLPGTIPPSTTASTDVGMVSATSSALKRARTNSNPESPLDPGTSDSSTGQAVGQDGSNNSGPTIKKARIISRRPQVHLFPTDVTKGTESIDLEGNQASSTNRGSTASEAPPISNSVGNGASHNETVASTPALSGSTEAATPPQGPRLQERLIPATMANVASDPAKAQTGPMSGVMLTGPGIQTASTSSSEPTPSTLGAPALPPVVTANAAVKRKATAQPKPTKARRPAAPKDRNKTVKITGDASHPFNIARAEFIRKGGPKQTVGQFYDWAKGLSESEWLSITAVEKPRVECQRAAESPEVS</sequence>
<feature type="region of interest" description="Disordered" evidence="1">
    <location>
        <begin position="268"/>
        <end position="340"/>
    </location>
</feature>
<evidence type="ECO:0000256" key="1">
    <source>
        <dbReference type="SAM" id="MobiDB-lite"/>
    </source>
</evidence>
<name>A0ABR3F0L3_9AGAR</name>
<gene>
    <name evidence="2" type="ORF">V5O48_013250</name>
</gene>
<feature type="compositionally biased region" description="Polar residues" evidence="1">
    <location>
        <begin position="201"/>
        <end position="244"/>
    </location>
</feature>
<reference evidence="2 3" key="1">
    <citation type="submission" date="2024-02" db="EMBL/GenBank/DDBJ databases">
        <title>A draft genome for the cacao thread blight pathogen Marasmius crinis-equi.</title>
        <authorList>
            <person name="Cohen S.P."/>
            <person name="Baruah I.K."/>
            <person name="Amoako-Attah I."/>
            <person name="Bukari Y."/>
            <person name="Meinhardt L.W."/>
            <person name="Bailey B.A."/>
        </authorList>
    </citation>
    <scope>NUCLEOTIDE SEQUENCE [LARGE SCALE GENOMIC DNA]</scope>
    <source>
        <strain evidence="2 3">GH-76</strain>
    </source>
</reference>
<evidence type="ECO:0000313" key="2">
    <source>
        <dbReference type="EMBL" id="KAL0568730.1"/>
    </source>
</evidence>
<feature type="compositionally biased region" description="Polar residues" evidence="1">
    <location>
        <begin position="94"/>
        <end position="142"/>
    </location>
</feature>
<evidence type="ECO:0000313" key="3">
    <source>
        <dbReference type="Proteomes" id="UP001465976"/>
    </source>
</evidence>
<comment type="caution">
    <text evidence="2">The sequence shown here is derived from an EMBL/GenBank/DDBJ whole genome shotgun (WGS) entry which is preliminary data.</text>
</comment>
<feature type="compositionally biased region" description="Low complexity" evidence="1">
    <location>
        <begin position="289"/>
        <end position="301"/>
    </location>
</feature>
<feature type="compositionally biased region" description="Polar residues" evidence="1">
    <location>
        <begin position="149"/>
        <end position="168"/>
    </location>
</feature>
<protein>
    <submittedName>
        <fullName evidence="2">Uncharacterized protein</fullName>
    </submittedName>
</protein>
<dbReference type="EMBL" id="JBAHYK010001270">
    <property type="protein sequence ID" value="KAL0568730.1"/>
    <property type="molecule type" value="Genomic_DNA"/>
</dbReference>
<dbReference type="Proteomes" id="UP001465976">
    <property type="component" value="Unassembled WGS sequence"/>
</dbReference>
<proteinExistence type="predicted"/>
<accession>A0ABR3F0L3</accession>
<keyword evidence="3" id="KW-1185">Reference proteome</keyword>
<organism evidence="2 3">
    <name type="scientific">Marasmius crinis-equi</name>
    <dbReference type="NCBI Taxonomy" id="585013"/>
    <lineage>
        <taxon>Eukaryota</taxon>
        <taxon>Fungi</taxon>
        <taxon>Dikarya</taxon>
        <taxon>Basidiomycota</taxon>
        <taxon>Agaricomycotina</taxon>
        <taxon>Agaricomycetes</taxon>
        <taxon>Agaricomycetidae</taxon>
        <taxon>Agaricales</taxon>
        <taxon>Marasmiineae</taxon>
        <taxon>Marasmiaceae</taxon>
        <taxon>Marasmius</taxon>
    </lineage>
</organism>
<feature type="region of interest" description="Disordered" evidence="1">
    <location>
        <begin position="94"/>
        <end position="251"/>
    </location>
</feature>